<evidence type="ECO:0000256" key="2">
    <source>
        <dbReference type="SAM" id="SignalP"/>
    </source>
</evidence>
<evidence type="ECO:0000313" key="4">
    <source>
        <dbReference type="Proteomes" id="UP000838763"/>
    </source>
</evidence>
<evidence type="ECO:0000256" key="1">
    <source>
        <dbReference type="SAM" id="MobiDB-lite"/>
    </source>
</evidence>
<keyword evidence="2" id="KW-0732">Signal</keyword>
<dbReference type="EMBL" id="CALLCH030000020">
    <property type="protein sequence ID" value="CAI4219616.1"/>
    <property type="molecule type" value="Genomic_DNA"/>
</dbReference>
<evidence type="ECO:0000313" key="3">
    <source>
        <dbReference type="EMBL" id="CAI4219616.1"/>
    </source>
</evidence>
<dbReference type="AlphaFoldDB" id="A0A9P1HC50"/>
<sequence>MKLTSSILALAAIFSAASAIPAMFPPVSGVGRPAATNSPILEPFQELHAKTGTMPDRPEREPIAQAHNEDSLSSVSDNAATKTVIVTLLERVDTAPESTAALRNPDHYEDLFLTSEHLMNLMAAHRDDPCRNGDGPCLRRMTCSYDGDVQAEEIVNCFCNLVVACDENGDPYSVFSQLGGHVPDFTTPADYFTAAPAPTPVRGVDGELLRPGFGIKLGCDAVTSANATTAFPTEHDTQRYSDFPGQEEPDFEDEEAITVIVTLPLPDETKSTGNGTTTRKPRPTPTTSPWERPMVDTSATITCLHDLDPDSVCKTHFQCRAGGQGLLPIYDSFDPDIVEICSLGCFCSNELDHPVVITVTRDPSNSATVSKFPL</sequence>
<feature type="chain" id="PRO_5040418717" evidence="2">
    <location>
        <begin position="20"/>
        <end position="374"/>
    </location>
</feature>
<name>A0A9P1HC50_9PEZI</name>
<proteinExistence type="predicted"/>
<organism evidence="3 4">
    <name type="scientific">Parascedosporium putredinis</name>
    <dbReference type="NCBI Taxonomy" id="1442378"/>
    <lineage>
        <taxon>Eukaryota</taxon>
        <taxon>Fungi</taxon>
        <taxon>Dikarya</taxon>
        <taxon>Ascomycota</taxon>
        <taxon>Pezizomycotina</taxon>
        <taxon>Sordariomycetes</taxon>
        <taxon>Hypocreomycetidae</taxon>
        <taxon>Microascales</taxon>
        <taxon>Microascaceae</taxon>
        <taxon>Parascedosporium</taxon>
    </lineage>
</organism>
<feature type="signal peptide" evidence="2">
    <location>
        <begin position="1"/>
        <end position="19"/>
    </location>
</feature>
<gene>
    <name evidence="3" type="ORF">PPNO1_LOCUS9169</name>
</gene>
<comment type="caution">
    <text evidence="3">The sequence shown here is derived from an EMBL/GenBank/DDBJ whole genome shotgun (WGS) entry which is preliminary data.</text>
</comment>
<keyword evidence="4" id="KW-1185">Reference proteome</keyword>
<protein>
    <submittedName>
        <fullName evidence="3">Uncharacterized protein</fullName>
    </submittedName>
</protein>
<reference evidence="3" key="1">
    <citation type="submission" date="2022-11" db="EMBL/GenBank/DDBJ databases">
        <authorList>
            <person name="Scott C."/>
            <person name="Bruce N."/>
        </authorList>
    </citation>
    <scope>NUCLEOTIDE SEQUENCE</scope>
</reference>
<accession>A0A9P1HC50</accession>
<feature type="region of interest" description="Disordered" evidence="1">
    <location>
        <begin position="266"/>
        <end position="293"/>
    </location>
</feature>
<dbReference type="Proteomes" id="UP000838763">
    <property type="component" value="Unassembled WGS sequence"/>
</dbReference>